<organism evidence="2 3">
    <name type="scientific">Candidatus Methylacidiphilum fumarolicum</name>
    <dbReference type="NCBI Taxonomy" id="591154"/>
    <lineage>
        <taxon>Bacteria</taxon>
        <taxon>Pseudomonadati</taxon>
        <taxon>Verrucomicrobiota</taxon>
        <taxon>Methylacidiphilae</taxon>
        <taxon>Methylacidiphilales</taxon>
        <taxon>Methylacidiphilaceae</taxon>
        <taxon>Methylacidiphilum (ex Ratnadevi et al. 2023)</taxon>
    </lineage>
</organism>
<gene>
    <name evidence="2" type="ORF">MFUM_0344</name>
</gene>
<accession>A0ABN8XBU3</accession>
<keyword evidence="3" id="KW-1185">Reference proteome</keyword>
<name>A0ABN8XBU3_9BACT</name>
<protein>
    <submittedName>
        <fullName evidence="2">Uncharacterized protein</fullName>
    </submittedName>
</protein>
<proteinExistence type="predicted"/>
<sequence>MKSFLIDSYSIEFICIGIISCAVLFLGVRWYVEHRLGSFKKQIDFLNRTWTENLKSESSQDEIQYLMKLVLERIDQLDLHLNERFDRIEQKLEQIDRKLSAIQLIQAEEEEDFFEENSNTASEDFEKDTKKYRFRGEDGLFPFGLS</sequence>
<evidence type="ECO:0000256" key="1">
    <source>
        <dbReference type="SAM" id="Phobius"/>
    </source>
</evidence>
<keyword evidence="1" id="KW-0472">Membrane</keyword>
<feature type="transmembrane region" description="Helical" evidence="1">
    <location>
        <begin position="6"/>
        <end position="32"/>
    </location>
</feature>
<dbReference type="EMBL" id="OX458932">
    <property type="protein sequence ID" value="CAI9084738.1"/>
    <property type="molecule type" value="Genomic_DNA"/>
</dbReference>
<evidence type="ECO:0000313" key="3">
    <source>
        <dbReference type="Proteomes" id="UP001161497"/>
    </source>
</evidence>
<dbReference type="RefSeq" id="WP_009060446.1">
    <property type="nucleotide sequence ID" value="NZ_JAHXRZ010000003.1"/>
</dbReference>
<evidence type="ECO:0000313" key="2">
    <source>
        <dbReference type="EMBL" id="CAI9084738.1"/>
    </source>
</evidence>
<keyword evidence="1" id="KW-0812">Transmembrane</keyword>
<keyword evidence="1" id="KW-1133">Transmembrane helix</keyword>
<dbReference type="Proteomes" id="UP001161497">
    <property type="component" value="Chromosome"/>
</dbReference>
<reference evidence="2" key="1">
    <citation type="submission" date="2023-03" db="EMBL/GenBank/DDBJ databases">
        <authorList>
            <person name="Cremers G."/>
            <person name="Picone N."/>
        </authorList>
    </citation>
    <scope>NUCLEOTIDE SEQUENCE</scope>
    <source>
        <strain evidence="2">Sample_alias</strain>
    </source>
</reference>